<accession>A0ABU9SXN3</accession>
<evidence type="ECO:0000313" key="3">
    <source>
        <dbReference type="Proteomes" id="UP001461163"/>
    </source>
</evidence>
<dbReference type="EMBL" id="JBBMQS010000008">
    <property type="protein sequence ID" value="MEM5498612.1"/>
    <property type="molecule type" value="Genomic_DNA"/>
</dbReference>
<keyword evidence="1" id="KW-0812">Transmembrane</keyword>
<proteinExistence type="predicted"/>
<dbReference type="RefSeq" id="WP_342882126.1">
    <property type="nucleotide sequence ID" value="NZ_JBBMQS010000008.1"/>
</dbReference>
<sequence>MRTVRSKNTSTVIATHRGFTLVELVVVILIIGVLAVSAASRFDSTGYAEYSYQSRLLSALRAMQQRAMQDTRANYCFQINFNTTNPSYGPPTLSYRNNTSAEHTATCATTINYATPEFLRTSSGEIAADGIGMNTLDTGNGAFNWIRFDSLGRPLTSAGSCQATCRITFQGTQSPAVCVESEGYIREC</sequence>
<gene>
    <name evidence="2" type="ORF">WNY77_14485</name>
</gene>
<organism evidence="2 3">
    <name type="scientific">Paraglaciecola mesophila</name>
    <dbReference type="NCBI Taxonomy" id="197222"/>
    <lineage>
        <taxon>Bacteria</taxon>
        <taxon>Pseudomonadati</taxon>
        <taxon>Pseudomonadota</taxon>
        <taxon>Gammaproteobacteria</taxon>
        <taxon>Alteromonadales</taxon>
        <taxon>Alteromonadaceae</taxon>
        <taxon>Paraglaciecola</taxon>
    </lineage>
</organism>
<comment type="caution">
    <text evidence="2">The sequence shown here is derived from an EMBL/GenBank/DDBJ whole genome shotgun (WGS) entry which is preliminary data.</text>
</comment>
<evidence type="ECO:0000256" key="1">
    <source>
        <dbReference type="SAM" id="Phobius"/>
    </source>
</evidence>
<dbReference type="PROSITE" id="PS00409">
    <property type="entry name" value="PROKAR_NTER_METHYL"/>
    <property type="match status" value="1"/>
</dbReference>
<protein>
    <submittedName>
        <fullName evidence="2">Type II secretion system protein</fullName>
    </submittedName>
</protein>
<dbReference type="Proteomes" id="UP001461163">
    <property type="component" value="Unassembled WGS sequence"/>
</dbReference>
<keyword evidence="3" id="KW-1185">Reference proteome</keyword>
<dbReference type="Pfam" id="PF07963">
    <property type="entry name" value="N_methyl"/>
    <property type="match status" value="1"/>
</dbReference>
<name>A0ABU9SXN3_9ALTE</name>
<evidence type="ECO:0000313" key="2">
    <source>
        <dbReference type="EMBL" id="MEM5498612.1"/>
    </source>
</evidence>
<dbReference type="Gene3D" id="3.30.700.10">
    <property type="entry name" value="Glycoprotein, Type 4 Pilin"/>
    <property type="match status" value="1"/>
</dbReference>
<keyword evidence="1" id="KW-0472">Membrane</keyword>
<feature type="transmembrane region" description="Helical" evidence="1">
    <location>
        <begin position="21"/>
        <end position="39"/>
    </location>
</feature>
<reference evidence="2 3" key="1">
    <citation type="submission" date="2024-03" db="EMBL/GenBank/DDBJ databases">
        <title>Community enrichment and isolation of bacterial strains for fucoidan degradation.</title>
        <authorList>
            <person name="Sichert A."/>
        </authorList>
    </citation>
    <scope>NUCLEOTIDE SEQUENCE [LARGE SCALE GENOMIC DNA]</scope>
    <source>
        <strain evidence="2 3">AS12</strain>
    </source>
</reference>
<dbReference type="NCBIfam" id="TIGR02532">
    <property type="entry name" value="IV_pilin_GFxxxE"/>
    <property type="match status" value="1"/>
</dbReference>
<dbReference type="InterPro" id="IPR012902">
    <property type="entry name" value="N_methyl_site"/>
</dbReference>
<dbReference type="SUPFAM" id="SSF54523">
    <property type="entry name" value="Pili subunits"/>
    <property type="match status" value="1"/>
</dbReference>
<keyword evidence="1" id="KW-1133">Transmembrane helix</keyword>
<dbReference type="InterPro" id="IPR045584">
    <property type="entry name" value="Pilin-like"/>
</dbReference>